<feature type="compositionally biased region" description="Low complexity" evidence="1">
    <location>
        <begin position="1452"/>
        <end position="1482"/>
    </location>
</feature>
<feature type="region of interest" description="Disordered" evidence="1">
    <location>
        <begin position="1"/>
        <end position="27"/>
    </location>
</feature>
<feature type="region of interest" description="Disordered" evidence="1">
    <location>
        <begin position="766"/>
        <end position="825"/>
    </location>
</feature>
<feature type="compositionally biased region" description="Basic and acidic residues" evidence="1">
    <location>
        <begin position="1992"/>
        <end position="2025"/>
    </location>
</feature>
<feature type="compositionally biased region" description="Low complexity" evidence="1">
    <location>
        <begin position="903"/>
        <end position="923"/>
    </location>
</feature>
<feature type="compositionally biased region" description="Low complexity" evidence="1">
    <location>
        <begin position="531"/>
        <end position="544"/>
    </location>
</feature>
<feature type="compositionally biased region" description="Basic and acidic residues" evidence="1">
    <location>
        <begin position="323"/>
        <end position="338"/>
    </location>
</feature>
<feature type="compositionally biased region" description="Basic and acidic residues" evidence="1">
    <location>
        <begin position="387"/>
        <end position="397"/>
    </location>
</feature>
<feature type="compositionally biased region" description="Low complexity" evidence="1">
    <location>
        <begin position="766"/>
        <end position="777"/>
    </location>
</feature>
<keyword evidence="4" id="KW-1185">Reference proteome</keyword>
<keyword evidence="2" id="KW-0812">Transmembrane</keyword>
<protein>
    <submittedName>
        <fullName evidence="3">Uncharacterized protein</fullName>
    </submittedName>
</protein>
<feature type="region of interest" description="Disordered" evidence="1">
    <location>
        <begin position="875"/>
        <end position="1026"/>
    </location>
</feature>
<feature type="compositionally biased region" description="Low complexity" evidence="1">
    <location>
        <begin position="349"/>
        <end position="366"/>
    </location>
</feature>
<feature type="transmembrane region" description="Helical" evidence="2">
    <location>
        <begin position="2803"/>
        <end position="2826"/>
    </location>
</feature>
<feature type="region of interest" description="Disordered" evidence="1">
    <location>
        <begin position="1154"/>
        <end position="1181"/>
    </location>
</feature>
<evidence type="ECO:0000313" key="3">
    <source>
        <dbReference type="EMBL" id="KAJ2850556.1"/>
    </source>
</evidence>
<feature type="region of interest" description="Disordered" evidence="1">
    <location>
        <begin position="2094"/>
        <end position="2143"/>
    </location>
</feature>
<feature type="compositionally biased region" description="Polar residues" evidence="1">
    <location>
        <begin position="555"/>
        <end position="570"/>
    </location>
</feature>
<feature type="transmembrane region" description="Helical" evidence="2">
    <location>
        <begin position="2770"/>
        <end position="2791"/>
    </location>
</feature>
<feature type="region of interest" description="Disordered" evidence="1">
    <location>
        <begin position="452"/>
        <end position="494"/>
    </location>
</feature>
<feature type="region of interest" description="Disordered" evidence="1">
    <location>
        <begin position="528"/>
        <end position="739"/>
    </location>
</feature>
<feature type="compositionally biased region" description="Low complexity" evidence="1">
    <location>
        <begin position="811"/>
        <end position="824"/>
    </location>
</feature>
<evidence type="ECO:0000256" key="2">
    <source>
        <dbReference type="SAM" id="Phobius"/>
    </source>
</evidence>
<feature type="compositionally biased region" description="Low complexity" evidence="1">
    <location>
        <begin position="2529"/>
        <end position="2539"/>
    </location>
</feature>
<feature type="transmembrane region" description="Helical" evidence="2">
    <location>
        <begin position="2307"/>
        <end position="2328"/>
    </location>
</feature>
<reference evidence="3" key="1">
    <citation type="submission" date="2022-07" db="EMBL/GenBank/DDBJ databases">
        <title>Phylogenomic reconstructions and comparative analyses of Kickxellomycotina fungi.</title>
        <authorList>
            <person name="Reynolds N.K."/>
            <person name="Stajich J.E."/>
            <person name="Barry K."/>
            <person name="Grigoriev I.V."/>
            <person name="Crous P."/>
            <person name="Smith M.E."/>
        </authorList>
    </citation>
    <scope>NUCLEOTIDE SEQUENCE</scope>
    <source>
        <strain evidence="3">NRRL 1566</strain>
    </source>
</reference>
<feature type="compositionally biased region" description="Polar residues" evidence="1">
    <location>
        <begin position="1212"/>
        <end position="1223"/>
    </location>
</feature>
<dbReference type="Proteomes" id="UP001139887">
    <property type="component" value="Unassembled WGS sequence"/>
</dbReference>
<feature type="region of interest" description="Disordered" evidence="1">
    <location>
        <begin position="1439"/>
        <end position="1500"/>
    </location>
</feature>
<feature type="compositionally biased region" description="Low complexity" evidence="1">
    <location>
        <begin position="607"/>
        <end position="621"/>
    </location>
</feature>
<dbReference type="OrthoDB" id="10261361at2759"/>
<feature type="compositionally biased region" description="Low complexity" evidence="1">
    <location>
        <begin position="2126"/>
        <end position="2135"/>
    </location>
</feature>
<feature type="transmembrane region" description="Helical" evidence="2">
    <location>
        <begin position="2458"/>
        <end position="2480"/>
    </location>
</feature>
<feature type="compositionally biased region" description="Polar residues" evidence="1">
    <location>
        <begin position="286"/>
        <end position="302"/>
    </location>
</feature>
<feature type="transmembrane region" description="Helical" evidence="2">
    <location>
        <begin position="2740"/>
        <end position="2758"/>
    </location>
</feature>
<evidence type="ECO:0000313" key="4">
    <source>
        <dbReference type="Proteomes" id="UP001139887"/>
    </source>
</evidence>
<keyword evidence="2" id="KW-0472">Membrane</keyword>
<feature type="region of interest" description="Disordered" evidence="1">
    <location>
        <begin position="1669"/>
        <end position="1700"/>
    </location>
</feature>
<feature type="compositionally biased region" description="Polar residues" evidence="1">
    <location>
        <begin position="1015"/>
        <end position="1025"/>
    </location>
</feature>
<feature type="compositionally biased region" description="Basic and acidic residues" evidence="1">
    <location>
        <begin position="577"/>
        <end position="587"/>
    </location>
</feature>
<name>A0A9W8IG15_9FUNG</name>
<feature type="compositionally biased region" description="Low complexity" evidence="1">
    <location>
        <begin position="784"/>
        <end position="800"/>
    </location>
</feature>
<feature type="compositionally biased region" description="Low complexity" evidence="1">
    <location>
        <begin position="1690"/>
        <end position="1699"/>
    </location>
</feature>
<feature type="compositionally biased region" description="Polar residues" evidence="1">
    <location>
        <begin position="1349"/>
        <end position="1365"/>
    </location>
</feature>
<feature type="transmembrane region" description="Helical" evidence="2">
    <location>
        <begin position="2388"/>
        <end position="2410"/>
    </location>
</feature>
<feature type="region of interest" description="Disordered" evidence="1">
    <location>
        <begin position="1209"/>
        <end position="1380"/>
    </location>
</feature>
<sequence length="3512" mass="387209">MASRQTPEPSEKGKPLPTPHTRASQRVIDAAAERQRLMDLFGTYGNTRVAAATSSSSSQHNVELESPSPPTSANASTSSSGQLPENIHLSMPAMPRSSDTPQPPKPRMYSKSADRSRTNIAQASANIAEKKVPAEAGSALNEQRGLNERQRRKIARAYNNQFAHLLGNAQSADSGISPAVSVMTGSSFNSPRTITLEEMRQASRPEVMSSDSLNRPARGKWSQGTTPSPVQDRDSGLFGNQVFAPSPATRFEPIQEEAGESPLPSSSISNVKPKYDVHVPRPETLARTQTLGTRSPTPTERPSSAAGMAPKSTRRRRATTTTPDDKDSSQRLYKEHARSRSFGSESTEQITLQQLRQQQQQQAMLPLIPPPPPANARQFQSPFLDQQHVESDRESATHTRIRRQRRQASSVMSAGSPSYTLSSAYSPSNAGSDLAYELTFLGVHPTVESPYTHSIMSRNSNSRPTLPVHSNTSRIMSDSSNRRRSSSVAGDDMAEEELRAARRQMGHMRSESAGSRVSNIRSEFEQLATTGNNSSSGSSNDGSSRPASRAMSGGQARQSAAVGQQLSATPKSKKVAQIRERIEEWQRGDQSSPSSWASSDIRHHRLTTGSGTGSSVTASGAQQQIGEIEAIGEPTRGASTSRPRQEPSSSPRLVPLTPEIHQHRQRDNKPVQRSDSKHTVQSSNVEPSLFGSDRSAFSTPLLAPLPPVSVPSDTASLRTEPPHRVQQAVSSPVSIGGRKKQSLVIDAQAAADIVLQDAQHVKSASPVMLSSGSSSPLTSPPVPHSAATSAAQRRAWAQADPQRRPPLALHSADSSSSSANADDAAVWEERLRKRAEQVPLKPAILSSPANAVQSKSYGGLHERDLTQRKEHVQGALASLERQPSPRPRKQRHNRDPVRSPNASTVTSPQSSSSSAAFEIPSSVASLPPQHEVSDHEAATSEPDNRIFEDDNGDMHASPGLSSRPQFRMGRHGSSPLNPYTASGSTAPPMPSAEQPPGLIKRLTSTRQRRRHSKDPQQTVGPTRQTPLPRRWWRNIKESMYAPIPPMHIDPRHGYPHLQYPSSVETGDSDVDALPARPQRRHSIGGSTDIEQHKMTQALSPRENMRRKLSLAERVRGMLRGNNRRMPMQINQYEQPYAGVPAAADGYSLKLAQSISNHPQEGQGSWSASNPFGTGMSDKHPRRRASFDTLSVHEMAEVDRAEMDNRLNRLLSPHTSGNHSQTQQQHKENLAESPALGKSVHSAASPSKFSFQAPSPEKPKPLPQTPKRPSAEQIFTFPSQQEIQQQQAPSPLFKVADDRKGKSPKLHQASPLSQMLPPEAKGSGTLPEMTQRPSSSRVKPLPEKPPIAATPQNIQVNTAEIPSAPSSDIPVVAPGPPVRKRPSLLKRLTQGWRSNPPLQPISEEEPYAYHQQQGDPSHGAISAAAAGAAATGILGRLFGSMRASGAPKNSAEPQAQQQQPQMQQQQPQIQQMQSSVPNVTVVHSPPPSTPDSYSVDLHGAGPQPYPLQAASAAHLSAMPMQQHISSGSLHPHAGPHGPLPAALTPHNQSQAMQFGSMYPGGTQTPLPGQQSQLNIQSQNFRPDAAGFASLPQQQHLGGPMQTLPMSVPLHQGRPHGIPPNAPPTSQYPGVNPYGQPPSTLHGADPAAGTTSKLMSAMASIPLIGSLFGKKQKPEAAATPPTAHNQMPPPGQYHGQYGGPPSTYYTRPTSGMSGYTSYTSHAYPPSASPIGPQNILEKVKNAGKWYFIPMFSFLLRESVIREIRPLVGRYAMRYPLVEAEERAAISKIAQAKKGIVHAGGMRAVDAKEFRHAAPALRYNTLDQRLDNIFVPRFSRLRKYRRAPEVWDDPEAHEIYQRVQSRLQAGNNTHPGMFNRGRNPGEPVLRGGGGRNPRETLGNHEDFNCSSRGLSEIGESAAAAGSGVHLVAEPAYSGNKHPTSSLPLAYRLGDFVTKLFSKRHEPPLRAQSTASYLDHSAENSRRQTSLISPRSRGMSRIEEDDKASEHVQVDVREEATKSDNESEEELRSLKRGPSVRGNQETEEQRPPNRFMRWFFGRGPTDAPEQHRASEPGALPDRFYANTTGLSDAGILNAALRRSKPDIDERNDEPEPEAPARPVAKADKATQAEPSASSSSNNPPMFPPFSHLPPRLVDQLLHRVGEPRVFIGSAKSQLVPPTNSAEAGDEIFGDTSPYRTGTEWNFVESVKFSSPYPTSQKAVRNRKLWSKQQRKRRLLLKPRNNEISRWPLHLEIMRDFMQMLALVLGTCGFTKARLDSSVGDRWPWIVVAGIPEALGLLWADLSTTTGKSIGFFIFFGALAAIALAMWMYGLYLEDPSRPKKQSKEEEAEQEKSEASEKDALITYEEELVPVPGPLDFIGRLFSKVTRRQRMHAVYVVLSTLYVPVIKLCLEAIVWGQGYWPVPNPYRTEDSPQFDSLDTESGMRDPGSFCYTTTMHTGRFNGAFVVLPLASLLFIVLGLIVPWQIHRLAEHHKPRIPGWADGKVPGYKLPPKEQVSMSNLPGSGVLNSNGEPRPAATAPTSGSAAPPPGGTSVPREVTGKTTTRNVAATRDGTTTRDDPNPMLYAEPIWQGIQQLNLINPEMLGYLATIYGMMYGANGMGGAGGHPDLSNLGGLFSNAWKHIQQWWSKETEEDPYMGMEKDEAYQARLRDMKHSHRNRHLATVQYRRALDTDTCDMRFLYGGQYPAHAGDPARMLLWKLLAVVLAVTLSKDNCWSRGHPRQSLDIGRCTMLLLVALLMLRSLHAHRPFFDPTANLSGLLGRLGVCCAAIFAFPLFLLSDPLSQAHMGLCVTLAVLNLLVVLGMVMLLWSALPGVQMAVQGSSAPLTLSPGILVATNPYDPRLRRLLIERVWQDTWSAILLGSRDFRLLPGHRIAFCKTNVHPPYMVNYIGFAAERHLENLYLYSSIGRRAYCQAILLERNSDQRTGLMDEIVRVFTGPDMYFNPFASDQPVDSVAARFRLAQSEIKSWFGKVYILHFPFMVCIIYDDLPNVIVPIIEENDLQLYLQQNQDPIIVAKRDTRRRLRALHGQHITLTFIEHSGPDGSHLRYCLPQYADENEQYLAQFAGRRRLLYRGIVTVHQHGEQLFSGANVTPGFACAVELLDELPVEDEHLVNNLDRASNPFRREFWQHGRVSGFVRSAVSQRSRATLQLNEHNRHLLGVTDDFEETSELRALFDENSDVIDQRLPIIENALEQYARECHAGFIRKRTGLTPSFHIDVFAPGPESYHVQNMVAQGQNPPHPATPALFGNGPTLNGQWQNDEHGRLSFIPTMEQLAERLERLEENRYVRDLMVDHRDDIVLLYERLRTLVPSESNDPVKFAWYIFWDDLYRRYAQQVRQFKEHDTDFNPLYPQSLPYYPLPRHRLEVFLYRRKLFKPLRAHRNSQAVGGSVGGALARLPLIGRLFGARMHGHQMDEEYALDPMPVPNYVPGIDTNGAAGIGDAHVWRVGDHFDGMVVDDGDNAVPFEPGCPATGFIHSGLLNRLYAWLDIIAYGTDR</sequence>
<feature type="region of interest" description="Disordered" evidence="1">
    <location>
        <begin position="2505"/>
        <end position="2576"/>
    </location>
</feature>
<feature type="compositionally biased region" description="Polar residues" evidence="1">
    <location>
        <begin position="974"/>
        <end position="985"/>
    </location>
</feature>
<feature type="compositionally biased region" description="Basic and acidic residues" evidence="1">
    <location>
        <begin position="660"/>
        <end position="678"/>
    </location>
</feature>
<feature type="compositionally biased region" description="Polar residues" evidence="1">
    <location>
        <begin position="1154"/>
        <end position="1171"/>
    </location>
</feature>
<organism evidence="3 4">
    <name type="scientific">Coemansia brasiliensis</name>
    <dbReference type="NCBI Taxonomy" id="2650707"/>
    <lineage>
        <taxon>Eukaryota</taxon>
        <taxon>Fungi</taxon>
        <taxon>Fungi incertae sedis</taxon>
        <taxon>Zoopagomycota</taxon>
        <taxon>Kickxellomycotina</taxon>
        <taxon>Kickxellomycetes</taxon>
        <taxon>Kickxellales</taxon>
        <taxon>Kickxellaceae</taxon>
        <taxon>Coemansia</taxon>
    </lineage>
</organism>
<feature type="region of interest" description="Disordered" evidence="1">
    <location>
        <begin position="1959"/>
        <end position="2077"/>
    </location>
</feature>
<gene>
    <name evidence="3" type="ORF">IWW36_001806</name>
</gene>
<evidence type="ECO:0000256" key="1">
    <source>
        <dbReference type="SAM" id="MobiDB-lite"/>
    </source>
</evidence>
<feature type="compositionally biased region" description="Polar residues" evidence="1">
    <location>
        <begin position="452"/>
        <end position="472"/>
    </location>
</feature>
<comment type="caution">
    <text evidence="3">The sequence shown here is derived from an EMBL/GenBank/DDBJ whole genome shotgun (WGS) entry which is preliminary data.</text>
</comment>
<proteinExistence type="predicted"/>
<feature type="compositionally biased region" description="Polar residues" evidence="1">
    <location>
        <begin position="2510"/>
        <end position="2525"/>
    </location>
</feature>
<dbReference type="EMBL" id="JANBUW010000029">
    <property type="protein sequence ID" value="KAJ2850556.1"/>
    <property type="molecule type" value="Genomic_DNA"/>
</dbReference>
<feature type="compositionally biased region" description="Polar residues" evidence="1">
    <location>
        <begin position="1241"/>
        <end position="1252"/>
    </location>
</feature>
<feature type="compositionally biased region" description="Basic and acidic residues" evidence="1">
    <location>
        <begin position="931"/>
        <end position="948"/>
    </location>
</feature>
<feature type="compositionally biased region" description="Polar residues" evidence="1">
    <location>
        <begin position="407"/>
        <end position="427"/>
    </location>
</feature>
<accession>A0A9W8IG15</accession>
<feature type="compositionally biased region" description="Low complexity" evidence="1">
    <location>
        <begin position="639"/>
        <end position="652"/>
    </location>
</feature>
<feature type="region of interest" description="Disordered" evidence="1">
    <location>
        <begin position="199"/>
        <end position="427"/>
    </location>
</feature>
<feature type="region of interest" description="Disordered" evidence="1">
    <location>
        <begin position="50"/>
        <end position="148"/>
    </location>
</feature>
<keyword evidence="2" id="KW-1133">Transmembrane helix</keyword>
<feature type="compositionally biased region" description="Low complexity" evidence="1">
    <location>
        <begin position="71"/>
        <end position="80"/>
    </location>
</feature>